<dbReference type="OrthoDB" id="2986975at2759"/>
<proteinExistence type="predicted"/>
<feature type="non-terminal residue" evidence="1">
    <location>
        <position position="104"/>
    </location>
</feature>
<dbReference type="EMBL" id="JABBWG010000026">
    <property type="protein sequence ID" value="KAG1812533.1"/>
    <property type="molecule type" value="Genomic_DNA"/>
</dbReference>
<reference evidence="1" key="1">
    <citation type="journal article" date="2020" name="New Phytol.">
        <title>Comparative genomics reveals dynamic genome evolution in host specialist ectomycorrhizal fungi.</title>
        <authorList>
            <person name="Lofgren L.A."/>
            <person name="Nguyen N.H."/>
            <person name="Vilgalys R."/>
            <person name="Ruytinx J."/>
            <person name="Liao H.L."/>
            <person name="Branco S."/>
            <person name="Kuo A."/>
            <person name="LaButti K."/>
            <person name="Lipzen A."/>
            <person name="Andreopoulos W."/>
            <person name="Pangilinan J."/>
            <person name="Riley R."/>
            <person name="Hundley H."/>
            <person name="Na H."/>
            <person name="Barry K."/>
            <person name="Grigoriev I.V."/>
            <person name="Stajich J.E."/>
            <person name="Kennedy P.G."/>
        </authorList>
    </citation>
    <scope>NUCLEOTIDE SEQUENCE</scope>
    <source>
        <strain evidence="1">MN1</strain>
    </source>
</reference>
<evidence type="ECO:0000313" key="1">
    <source>
        <dbReference type="EMBL" id="KAG1812533.1"/>
    </source>
</evidence>
<gene>
    <name evidence="1" type="ORF">BJ212DRAFT_1276698</name>
</gene>
<dbReference type="GeneID" id="64625316"/>
<protein>
    <submittedName>
        <fullName evidence="1">Uncharacterized protein</fullName>
    </submittedName>
</protein>
<sequence>QLGRNIYLWFDAVVKLQQQIHITDAVWHNILQHARTGACTSVDFSEIQQLVLTNKEFLITPHNSVQSRWNIRATEKHCLLTGEILYICPAEDSTHDTPLQLHND</sequence>
<accession>A0A9P7E6U9</accession>
<dbReference type="AlphaFoldDB" id="A0A9P7E6U9"/>
<dbReference type="RefSeq" id="XP_041190678.1">
    <property type="nucleotide sequence ID" value="XM_041331299.1"/>
</dbReference>
<organism evidence="1 2">
    <name type="scientific">Suillus subaureus</name>
    <dbReference type="NCBI Taxonomy" id="48587"/>
    <lineage>
        <taxon>Eukaryota</taxon>
        <taxon>Fungi</taxon>
        <taxon>Dikarya</taxon>
        <taxon>Basidiomycota</taxon>
        <taxon>Agaricomycotina</taxon>
        <taxon>Agaricomycetes</taxon>
        <taxon>Agaricomycetidae</taxon>
        <taxon>Boletales</taxon>
        <taxon>Suillineae</taxon>
        <taxon>Suillaceae</taxon>
        <taxon>Suillus</taxon>
    </lineage>
</organism>
<name>A0A9P7E6U9_9AGAM</name>
<comment type="caution">
    <text evidence="1">The sequence shown here is derived from an EMBL/GenBank/DDBJ whole genome shotgun (WGS) entry which is preliminary data.</text>
</comment>
<evidence type="ECO:0000313" key="2">
    <source>
        <dbReference type="Proteomes" id="UP000807769"/>
    </source>
</evidence>
<keyword evidence="2" id="KW-1185">Reference proteome</keyword>
<dbReference type="Proteomes" id="UP000807769">
    <property type="component" value="Unassembled WGS sequence"/>
</dbReference>